<evidence type="ECO:0000259" key="3">
    <source>
        <dbReference type="Pfam" id="PF00155"/>
    </source>
</evidence>
<dbReference type="CDD" id="cd00609">
    <property type="entry name" value="AAT_like"/>
    <property type="match status" value="1"/>
</dbReference>
<keyword evidence="2" id="KW-0663">Pyridoxal phosphate</keyword>
<dbReference type="InterPro" id="IPR015421">
    <property type="entry name" value="PyrdxlP-dep_Trfase_major"/>
</dbReference>
<dbReference type="AlphaFoldDB" id="A0A9W9Y6N5"/>
<gene>
    <name evidence="4" type="ORF">N7463_000781</name>
</gene>
<dbReference type="InterPro" id="IPR004839">
    <property type="entry name" value="Aminotransferase_I/II_large"/>
</dbReference>
<dbReference type="GO" id="GO:0016740">
    <property type="term" value="F:transferase activity"/>
    <property type="evidence" value="ECO:0007669"/>
    <property type="project" value="UniProtKB-KW"/>
</dbReference>
<dbReference type="Proteomes" id="UP001149954">
    <property type="component" value="Unassembled WGS sequence"/>
</dbReference>
<protein>
    <submittedName>
        <fullName evidence="4">Pyridoxal phosphate-dependent transferase major protein</fullName>
    </submittedName>
</protein>
<dbReference type="InterPro" id="IPR015424">
    <property type="entry name" value="PyrdxlP-dep_Trfase"/>
</dbReference>
<dbReference type="InterPro" id="IPR004838">
    <property type="entry name" value="NHTrfase_class1_PyrdxlP-BS"/>
</dbReference>
<name>A0A9W9Y6N5_9EURO</name>
<organism evidence="4 5">
    <name type="scientific">Penicillium fimorum</name>
    <dbReference type="NCBI Taxonomy" id="1882269"/>
    <lineage>
        <taxon>Eukaryota</taxon>
        <taxon>Fungi</taxon>
        <taxon>Dikarya</taxon>
        <taxon>Ascomycota</taxon>
        <taxon>Pezizomycotina</taxon>
        <taxon>Eurotiomycetes</taxon>
        <taxon>Eurotiomycetidae</taxon>
        <taxon>Eurotiales</taxon>
        <taxon>Aspergillaceae</taxon>
        <taxon>Penicillium</taxon>
    </lineage>
</organism>
<dbReference type="Gene3D" id="3.90.1150.10">
    <property type="entry name" value="Aspartate Aminotransferase, domain 1"/>
    <property type="match status" value="1"/>
</dbReference>
<reference evidence="4" key="2">
    <citation type="journal article" date="2023" name="IMA Fungus">
        <title>Comparative genomic study of the Penicillium genus elucidates a diverse pangenome and 15 lateral gene transfer events.</title>
        <authorList>
            <person name="Petersen C."/>
            <person name="Sorensen T."/>
            <person name="Nielsen M.R."/>
            <person name="Sondergaard T.E."/>
            <person name="Sorensen J.L."/>
            <person name="Fitzpatrick D.A."/>
            <person name="Frisvad J.C."/>
            <person name="Nielsen K.L."/>
        </authorList>
    </citation>
    <scope>NUCLEOTIDE SEQUENCE</scope>
    <source>
        <strain evidence="4">IBT 29495</strain>
    </source>
</reference>
<reference evidence="4" key="1">
    <citation type="submission" date="2022-12" db="EMBL/GenBank/DDBJ databases">
        <authorList>
            <person name="Petersen C."/>
        </authorList>
    </citation>
    <scope>NUCLEOTIDE SEQUENCE</scope>
    <source>
        <strain evidence="4">IBT 29495</strain>
    </source>
</reference>
<feature type="domain" description="Aminotransferase class I/classII large" evidence="3">
    <location>
        <begin position="65"/>
        <end position="361"/>
    </location>
</feature>
<dbReference type="GO" id="GO:0030170">
    <property type="term" value="F:pyridoxal phosphate binding"/>
    <property type="evidence" value="ECO:0007669"/>
    <property type="project" value="InterPro"/>
</dbReference>
<dbReference type="SUPFAM" id="SSF53383">
    <property type="entry name" value="PLP-dependent transferases"/>
    <property type="match status" value="1"/>
</dbReference>
<dbReference type="PROSITE" id="PS00105">
    <property type="entry name" value="AA_TRANSFER_CLASS_1"/>
    <property type="match status" value="1"/>
</dbReference>
<dbReference type="OrthoDB" id="7042322at2759"/>
<accession>A0A9W9Y6N5</accession>
<proteinExistence type="inferred from homology"/>
<dbReference type="InterPro" id="IPR015422">
    <property type="entry name" value="PyrdxlP-dep_Trfase_small"/>
</dbReference>
<keyword evidence="5" id="KW-1185">Reference proteome</keyword>
<dbReference type="EMBL" id="JAPWDS010000001">
    <property type="protein sequence ID" value="KAJ5520328.1"/>
    <property type="molecule type" value="Genomic_DNA"/>
</dbReference>
<sequence>MHYKRMDIEKESPEEVGAVIRYNLSESAVSDRTLSGLNISIPADLVLTYTEHQGNSIIRSSVAAVSGGSLSPEDVLVTAGASTALFIVESALLGPKDHFIITRPNYATSLEIARGIGCDMTIIDLDFESQYRLSPNEIAAAIRPGETKLISICSPNNPTGTVVPAEQLREIAVLAKSHGCFLLIDETYIDLTFPDSELEPIPAAASLGDHVIGVSSMSKAYGVPGIRVGWLTTTNAVLQELFLAAKEQISISGSVLDELVAEQILARREELLSSTRAEMQRRRDQIAAWIDDNSDIFEWVRPEAGVMCFVKMKKVPLRDTQAFYDRLLREYGTYVGPGRWFERQDIFFRLGFGWPSSEALTAGLQAISKALRAY</sequence>
<evidence type="ECO:0000256" key="2">
    <source>
        <dbReference type="ARBA" id="ARBA00022898"/>
    </source>
</evidence>
<dbReference type="PANTHER" id="PTHR43510">
    <property type="entry name" value="AMINOTRANSFERASE FUNCTION, HYPOTHETICAL (EUROFUNG)"/>
    <property type="match status" value="1"/>
</dbReference>
<evidence type="ECO:0000256" key="1">
    <source>
        <dbReference type="ARBA" id="ARBA00007441"/>
    </source>
</evidence>
<keyword evidence="4" id="KW-0808">Transferase</keyword>
<dbReference type="Gene3D" id="3.40.640.10">
    <property type="entry name" value="Type I PLP-dependent aspartate aminotransferase-like (Major domain)"/>
    <property type="match status" value="1"/>
</dbReference>
<comment type="caution">
    <text evidence="4">The sequence shown here is derived from an EMBL/GenBank/DDBJ whole genome shotgun (WGS) entry which is preliminary data.</text>
</comment>
<evidence type="ECO:0000313" key="4">
    <source>
        <dbReference type="EMBL" id="KAJ5520328.1"/>
    </source>
</evidence>
<comment type="similarity">
    <text evidence="1">Belongs to the class-I pyridoxal-phosphate-dependent aminotransferase family.</text>
</comment>
<evidence type="ECO:0000313" key="5">
    <source>
        <dbReference type="Proteomes" id="UP001149954"/>
    </source>
</evidence>
<dbReference type="Pfam" id="PF00155">
    <property type="entry name" value="Aminotran_1_2"/>
    <property type="match status" value="1"/>
</dbReference>
<dbReference type="PANTHER" id="PTHR43510:SF1">
    <property type="entry name" value="AMINOTRANSFERASE FUNCTION, HYPOTHETICAL (EUROFUNG)"/>
    <property type="match status" value="1"/>
</dbReference>